<dbReference type="RefSeq" id="WP_208393696.1">
    <property type="nucleotide sequence ID" value="NZ_BAAADD010000001.1"/>
</dbReference>
<comment type="caution">
    <text evidence="6">The sequence shown here is derived from an EMBL/GenBank/DDBJ whole genome shotgun (WGS) entry which is preliminary data.</text>
</comment>
<evidence type="ECO:0000313" key="6">
    <source>
        <dbReference type="EMBL" id="GAA0558560.1"/>
    </source>
</evidence>
<sequence length="143" mass="16079">MRQLSYENDNRRTAAMSGPRPNDSELKLLRELWRVPRLSARELHDAVAPATEWSYSTTRKVLDRMEEKGLVAVKVVHGLKTYAAAQPKLKTLARLIQDFSRNVLDASAPLPVAAFAHSKLISGDEIEKLERLIGELDKDDDDA</sequence>
<comment type="similarity">
    <text evidence="1">Belongs to the BlaI transcriptional regulatory family.</text>
</comment>
<evidence type="ECO:0000256" key="5">
    <source>
        <dbReference type="SAM" id="MobiDB-lite"/>
    </source>
</evidence>
<keyword evidence="4" id="KW-0804">Transcription</keyword>
<dbReference type="InterPro" id="IPR036388">
    <property type="entry name" value="WH-like_DNA-bd_sf"/>
</dbReference>
<dbReference type="Pfam" id="PF03965">
    <property type="entry name" value="Penicillinase_R"/>
    <property type="match status" value="1"/>
</dbReference>
<protein>
    <recommendedName>
        <fullName evidence="8">BlaI/MecI/CopY family transcriptional regulator</fullName>
    </recommendedName>
</protein>
<evidence type="ECO:0000256" key="4">
    <source>
        <dbReference type="ARBA" id="ARBA00023163"/>
    </source>
</evidence>
<name>A0ABP3P4K3_9PROT</name>
<keyword evidence="7" id="KW-1185">Reference proteome</keyword>
<evidence type="ECO:0000256" key="3">
    <source>
        <dbReference type="ARBA" id="ARBA00023125"/>
    </source>
</evidence>
<dbReference type="Gene3D" id="1.10.10.10">
    <property type="entry name" value="Winged helix-like DNA-binding domain superfamily/Winged helix DNA-binding domain"/>
    <property type="match status" value="1"/>
</dbReference>
<dbReference type="EMBL" id="BAAADD010000001">
    <property type="protein sequence ID" value="GAA0558560.1"/>
    <property type="molecule type" value="Genomic_DNA"/>
</dbReference>
<proteinExistence type="inferred from homology"/>
<keyword evidence="3" id="KW-0238">DNA-binding</keyword>
<dbReference type="Proteomes" id="UP001499951">
    <property type="component" value="Unassembled WGS sequence"/>
</dbReference>
<dbReference type="InterPro" id="IPR036390">
    <property type="entry name" value="WH_DNA-bd_sf"/>
</dbReference>
<organism evidence="6 7">
    <name type="scientific">Rhizomicrobium electricum</name>
    <dbReference type="NCBI Taxonomy" id="480070"/>
    <lineage>
        <taxon>Bacteria</taxon>
        <taxon>Pseudomonadati</taxon>
        <taxon>Pseudomonadota</taxon>
        <taxon>Alphaproteobacteria</taxon>
        <taxon>Micropepsales</taxon>
        <taxon>Micropepsaceae</taxon>
        <taxon>Rhizomicrobium</taxon>
    </lineage>
</organism>
<gene>
    <name evidence="6" type="ORF">GCM10008942_03800</name>
</gene>
<feature type="region of interest" description="Disordered" evidence="5">
    <location>
        <begin position="1"/>
        <end position="23"/>
    </location>
</feature>
<dbReference type="SUPFAM" id="SSF46785">
    <property type="entry name" value="Winged helix' DNA-binding domain"/>
    <property type="match status" value="1"/>
</dbReference>
<evidence type="ECO:0008006" key="8">
    <source>
        <dbReference type="Google" id="ProtNLM"/>
    </source>
</evidence>
<evidence type="ECO:0000256" key="2">
    <source>
        <dbReference type="ARBA" id="ARBA00023015"/>
    </source>
</evidence>
<keyword evidence="2" id="KW-0805">Transcription regulation</keyword>
<evidence type="ECO:0000313" key="7">
    <source>
        <dbReference type="Proteomes" id="UP001499951"/>
    </source>
</evidence>
<evidence type="ECO:0000256" key="1">
    <source>
        <dbReference type="ARBA" id="ARBA00011046"/>
    </source>
</evidence>
<accession>A0ABP3P4K3</accession>
<dbReference type="InterPro" id="IPR005650">
    <property type="entry name" value="BlaI_family"/>
</dbReference>
<reference evidence="7" key="1">
    <citation type="journal article" date="2019" name="Int. J. Syst. Evol. Microbiol.">
        <title>The Global Catalogue of Microorganisms (GCM) 10K type strain sequencing project: providing services to taxonomists for standard genome sequencing and annotation.</title>
        <authorList>
            <consortium name="The Broad Institute Genomics Platform"/>
            <consortium name="The Broad Institute Genome Sequencing Center for Infectious Disease"/>
            <person name="Wu L."/>
            <person name="Ma J."/>
        </authorList>
    </citation>
    <scope>NUCLEOTIDE SEQUENCE [LARGE SCALE GENOMIC DNA]</scope>
    <source>
        <strain evidence="7">JCM 15089</strain>
    </source>
</reference>